<dbReference type="InterPro" id="IPR006592">
    <property type="entry name" value="RNA_pol_N"/>
</dbReference>
<dbReference type="PANTHER" id="PTHR19376">
    <property type="entry name" value="DNA-DIRECTED RNA POLYMERASE"/>
    <property type="match status" value="1"/>
</dbReference>
<comment type="cofactor">
    <cofactor evidence="7">
        <name>Mg(2+)</name>
        <dbReference type="ChEBI" id="CHEBI:18420"/>
    </cofactor>
    <text evidence="7">Binds 1 Mg(2+) ion per subunit.</text>
</comment>
<dbReference type="Pfam" id="PF04997">
    <property type="entry name" value="RNA_pol_Rpb1_1"/>
    <property type="match status" value="1"/>
</dbReference>
<sequence>MAEMTYDRVNDYASVKINLASPNDIRSWSFGEVKKPETINYRTYRPEKDGLFCERIFGPERDYECACGKYKGTKFKGIICDRCGVKVTHSRVRRKRMGHINLAAPIIHIWFFKAIPSHLGNLLGMKTSDLEKVIYFQDYVVTDPGDTPMKPNQLLTEDEHRQAMEQYGNSFQAGMGAEAVKELLAVLDLDKLADELRNELKNTRSKQKIKDISKRLRIVEQIRKSENDPEWMVMDVTPVIPPDLRPLVLLESGNFATSDLNDLYRRIINRNNRLKKLMDLNAPEVIIRNEKRMLQQSVDALFDNGRCRRPVLGSSNRPLKSLTDMIKGKQGRFRENLLGKRVDYSARSVIVVGPELKLHQCGLPKKIALELYQPFIIRKLKEHGLVDTIKSAKKMLERRDPEVWDVLEEVIYQHPVLLNRAPTLHRMGIQAFEPTLVEGNAIRIHPLVCTGFNADFDGDQMAVHLPLSVEAQAEASVLMLSPHNVFSPANGAPIISPSQDIVMGVYYITSIPEPLSVDLVKELENRSESLSDELIKQMRAVPEYKDPVEALMAYDLKKIHVHQQIVVRLPEGQYVDMVTDQGGEPVEMPTSRRLVTTVGRLMFNEMLVDGLPYYNCSLGKKGCSRVIDDTYARAGRPATIELLDDLKAIGFKRSTTAGLSFGVTDLRIPAKKQDIIDATQKKVDRVEKAYHAGAITDRERYNQLLDLWTHCGEEVTKELLKELKGDRRYADGSIAPLEGGEGKPYLNPVWLMSDSGARGNVSQIKQLAGMRGLMTKPSGEIIETPIKANAREGLSVLEYFSSTHGARKGLADTALKTADSGYLTRKLADVAQNVFINMDDCGTKQGVTKHAIYKGEEVDVPLREHIVGRAARETIRNPITDELIVQENELITEESARKIEALGIDSVMIRSPLTCEAGHGICTKCYGTDMSTGRPVEEGLAVGIIGAQSIGEPGTQLTMRTFHTGGIGHRTLVETDYRATHAGSVQLRDVNEVPVKDEDGNDVLVALKRNGELAIVDDKGRELEKFKIQYGSYVTVKPGDKIRKGQILVKWDPHRVPILAEKPGTVRFEDIEVGETVRQEQEGKSKGGALVVIEHKGEKHPRIVIEGSDGKVLDFHYLPAKSRIEVQEGEAIEAGHMLARQPREVTGSSDIVGGLPRVTEIFEARKPREAAIMAEISGTVELQSDRRRGKMTIIIKSEAGLEVDHHVPQDRHLLVHTGDYVSAGDPLIDGPLVPHDILRVKGEEALYNYLLEEVQNVYRAQGVTINDKHIETIVGQMLRKVRIENPGDTELLPNEVVDKFRFREANEGLNDVGKIKESGDSGLPIGTKISRDELKEIRAKLEADGKEPPKASKCRPATAKTLLLGITKASLQSESFLSGASFQETTKVLTEAALAGKVDTLQGLKENVLLGHLIPVGTGFHRYQNLKVTKLAEPPAQEAPSREQELEAARAMAEAAGAEAPDKIEKTVGESSLVAQLLGELEGGNKGNR</sequence>
<evidence type="ECO:0000256" key="3">
    <source>
        <dbReference type="ARBA" id="ARBA00022695"/>
    </source>
</evidence>
<dbReference type="Gene3D" id="3.30.60.280">
    <property type="match status" value="1"/>
</dbReference>
<feature type="region of interest" description="Disordered" evidence="9">
    <location>
        <begin position="1433"/>
        <end position="1465"/>
    </location>
</feature>
<evidence type="ECO:0000256" key="6">
    <source>
        <dbReference type="ARBA" id="ARBA00048552"/>
    </source>
</evidence>
<dbReference type="CDD" id="cd01609">
    <property type="entry name" value="RNAP_beta'_N"/>
    <property type="match status" value="1"/>
</dbReference>
<evidence type="ECO:0000256" key="7">
    <source>
        <dbReference type="HAMAP-Rule" id="MF_01322"/>
    </source>
</evidence>
<comment type="function">
    <text evidence="7 8">DNA-dependent RNA polymerase catalyzes the transcription of DNA into RNA using the four ribonucleoside triphosphates as substrates.</text>
</comment>
<dbReference type="SUPFAM" id="SSF64484">
    <property type="entry name" value="beta and beta-prime subunits of DNA dependent RNA-polymerase"/>
    <property type="match status" value="1"/>
</dbReference>
<proteinExistence type="inferred from homology"/>
<dbReference type="CDD" id="cd02655">
    <property type="entry name" value="RNAP_beta'_C"/>
    <property type="match status" value="1"/>
</dbReference>
<evidence type="ECO:0000256" key="8">
    <source>
        <dbReference type="RuleBase" id="RU004279"/>
    </source>
</evidence>
<feature type="domain" description="RNA polymerase N-terminal" evidence="10">
    <location>
        <begin position="230"/>
        <end position="509"/>
    </location>
</feature>
<dbReference type="InterPro" id="IPR044893">
    <property type="entry name" value="RNA_pol_Rpb1_clamp_domain"/>
</dbReference>
<feature type="binding site" evidence="7">
    <location>
        <position position="67"/>
    </location>
    <ligand>
        <name>Zn(2+)</name>
        <dbReference type="ChEBI" id="CHEBI:29105"/>
        <label>1</label>
    </ligand>
</feature>
<feature type="binding site" evidence="7">
    <location>
        <position position="925"/>
    </location>
    <ligand>
        <name>Zn(2+)</name>
        <dbReference type="ChEBI" id="CHEBI:29105"/>
        <label>2</label>
    </ligand>
</feature>
<keyword evidence="12" id="KW-1185">Reference proteome</keyword>
<name>A0ABV4U3B7_9BACT</name>
<dbReference type="SMART" id="SM00663">
    <property type="entry name" value="RPOLA_N"/>
    <property type="match status" value="1"/>
</dbReference>
<feature type="binding site" evidence="7">
    <location>
        <position position="455"/>
    </location>
    <ligand>
        <name>Mg(2+)</name>
        <dbReference type="ChEBI" id="CHEBI:18420"/>
    </ligand>
</feature>
<dbReference type="HAMAP" id="MF_01322">
    <property type="entry name" value="RNApol_bact_RpoC"/>
    <property type="match status" value="1"/>
</dbReference>
<dbReference type="InterPro" id="IPR012754">
    <property type="entry name" value="DNA-dir_RpoC_beta_prime_bact"/>
</dbReference>
<dbReference type="Proteomes" id="UP001575105">
    <property type="component" value="Unassembled WGS sequence"/>
</dbReference>
<evidence type="ECO:0000313" key="11">
    <source>
        <dbReference type="EMBL" id="MFA9476798.1"/>
    </source>
</evidence>
<comment type="cofactor">
    <cofactor evidence="7">
        <name>Zn(2+)</name>
        <dbReference type="ChEBI" id="CHEBI:29105"/>
    </cofactor>
    <text evidence="7">Binds 2 Zn(2+) ions per subunit.</text>
</comment>
<accession>A0ABV4U3B7</accession>
<comment type="catalytic activity">
    <reaction evidence="6 7 8">
        <text>RNA(n) + a ribonucleoside 5'-triphosphate = RNA(n+1) + diphosphate</text>
        <dbReference type="Rhea" id="RHEA:21248"/>
        <dbReference type="Rhea" id="RHEA-COMP:14527"/>
        <dbReference type="Rhea" id="RHEA-COMP:17342"/>
        <dbReference type="ChEBI" id="CHEBI:33019"/>
        <dbReference type="ChEBI" id="CHEBI:61557"/>
        <dbReference type="ChEBI" id="CHEBI:140395"/>
        <dbReference type="EC" id="2.7.7.6"/>
    </reaction>
</comment>
<feature type="binding site" evidence="7">
    <location>
        <position position="841"/>
    </location>
    <ligand>
        <name>Zn(2+)</name>
        <dbReference type="ChEBI" id="CHEBI:29105"/>
        <label>2</label>
    </ligand>
</feature>
<dbReference type="Gene3D" id="1.10.1790.20">
    <property type="match status" value="1"/>
</dbReference>
<evidence type="ECO:0000256" key="5">
    <source>
        <dbReference type="ARBA" id="ARBA00023163"/>
    </source>
</evidence>
<keyword evidence="1 7" id="KW-0240">DNA-directed RNA polymerase</keyword>
<dbReference type="InterPro" id="IPR042102">
    <property type="entry name" value="RNA_pol_Rpb1_3_sf"/>
</dbReference>
<feature type="binding site" evidence="7">
    <location>
        <position position="83"/>
    </location>
    <ligand>
        <name>Zn(2+)</name>
        <dbReference type="ChEBI" id="CHEBI:29105"/>
        <label>1</label>
    </ligand>
</feature>
<dbReference type="Gene3D" id="1.10.132.30">
    <property type="match status" value="1"/>
</dbReference>
<dbReference type="Pfam" id="PF04983">
    <property type="entry name" value="RNA_pol_Rpb1_3"/>
    <property type="match status" value="1"/>
</dbReference>
<reference evidence="11 12" key="1">
    <citation type="submission" date="2024-08" db="EMBL/GenBank/DDBJ databases">
        <title>Whole-genome sequencing of halo(alkali)philic microorganisms from hypersaline lakes.</title>
        <authorList>
            <person name="Sorokin D.Y."/>
            <person name="Merkel A.Y."/>
            <person name="Messina E."/>
            <person name="Yakimov M."/>
        </authorList>
    </citation>
    <scope>NUCLEOTIDE SEQUENCE [LARGE SCALE GENOMIC DNA]</scope>
    <source>
        <strain evidence="11 12">AB-hyl4</strain>
    </source>
</reference>
<dbReference type="Gene3D" id="2.40.40.20">
    <property type="match status" value="1"/>
</dbReference>
<dbReference type="GO" id="GO:0000428">
    <property type="term" value="C:DNA-directed RNA polymerase complex"/>
    <property type="evidence" value="ECO:0007669"/>
    <property type="project" value="UniProtKB-KW"/>
</dbReference>
<evidence type="ECO:0000256" key="1">
    <source>
        <dbReference type="ARBA" id="ARBA00022478"/>
    </source>
</evidence>
<dbReference type="InterPro" id="IPR007083">
    <property type="entry name" value="RNA_pol_Rpb1_4"/>
</dbReference>
<dbReference type="InterPro" id="IPR045867">
    <property type="entry name" value="DNA-dir_RpoC_beta_prime"/>
</dbReference>
<evidence type="ECO:0000256" key="2">
    <source>
        <dbReference type="ARBA" id="ARBA00022679"/>
    </source>
</evidence>
<dbReference type="Pfam" id="PF00623">
    <property type="entry name" value="RNA_pol_Rpb1_2"/>
    <property type="match status" value="1"/>
</dbReference>
<keyword evidence="7" id="KW-0862">Zinc</keyword>
<evidence type="ECO:0000313" key="12">
    <source>
        <dbReference type="Proteomes" id="UP001575105"/>
    </source>
</evidence>
<organism evidence="11 12">
    <name type="scientific">Natronomicrosphaera hydrolytica</name>
    <dbReference type="NCBI Taxonomy" id="3242702"/>
    <lineage>
        <taxon>Bacteria</taxon>
        <taxon>Pseudomonadati</taxon>
        <taxon>Planctomycetota</taxon>
        <taxon>Phycisphaerae</taxon>
        <taxon>Phycisphaerales</taxon>
        <taxon>Phycisphaeraceae</taxon>
        <taxon>Natronomicrosphaera</taxon>
    </lineage>
</organism>
<comment type="caution">
    <text evidence="11">The sequence shown here is derived from an EMBL/GenBank/DDBJ whole genome shotgun (WGS) entry which is preliminary data.</text>
</comment>
<dbReference type="EMBL" id="JBGUBD010000001">
    <property type="protein sequence ID" value="MFA9476798.1"/>
    <property type="molecule type" value="Genomic_DNA"/>
</dbReference>
<keyword evidence="4 7" id="KW-0479">Metal-binding</keyword>
<dbReference type="InterPro" id="IPR038120">
    <property type="entry name" value="Rpb1_funnel_sf"/>
</dbReference>
<gene>
    <name evidence="7 11" type="primary">rpoC</name>
    <name evidence="11" type="ORF">ACERK3_00695</name>
</gene>
<evidence type="ECO:0000259" key="10">
    <source>
        <dbReference type="SMART" id="SM00663"/>
    </source>
</evidence>
<keyword evidence="2 7" id="KW-0808">Transferase</keyword>
<feature type="binding site" evidence="7">
    <location>
        <position position="457"/>
    </location>
    <ligand>
        <name>Mg(2+)</name>
        <dbReference type="ChEBI" id="CHEBI:18420"/>
    </ligand>
</feature>
<dbReference type="InterPro" id="IPR007066">
    <property type="entry name" value="RNA_pol_Rpb1_3"/>
</dbReference>
<feature type="binding site" evidence="7">
    <location>
        <position position="459"/>
    </location>
    <ligand>
        <name>Mg(2+)</name>
        <dbReference type="ChEBI" id="CHEBI:18420"/>
    </ligand>
</feature>
<dbReference type="Gene3D" id="1.10.274.100">
    <property type="entry name" value="RNA polymerase Rpb1, domain 3"/>
    <property type="match status" value="1"/>
</dbReference>
<dbReference type="InterPro" id="IPR007080">
    <property type="entry name" value="RNA_pol_Rpb1_1"/>
</dbReference>
<comment type="subunit">
    <text evidence="7">The RNAP catalytic core consists of 2 alpha, 1 beta, 1 beta' and 1 omega subunit. When a sigma factor is associated with the core the holoenzyme is formed, which can initiate transcription.</text>
</comment>
<evidence type="ECO:0000256" key="4">
    <source>
        <dbReference type="ARBA" id="ARBA00022723"/>
    </source>
</evidence>
<dbReference type="GO" id="GO:0003899">
    <property type="term" value="F:DNA-directed RNA polymerase activity"/>
    <property type="evidence" value="ECO:0007669"/>
    <property type="project" value="UniProtKB-EC"/>
</dbReference>
<dbReference type="RefSeq" id="WP_425343724.1">
    <property type="nucleotide sequence ID" value="NZ_JBGUBD010000001.1"/>
</dbReference>
<dbReference type="Gene3D" id="4.10.860.120">
    <property type="entry name" value="RNA polymerase II, clamp domain"/>
    <property type="match status" value="1"/>
</dbReference>
<dbReference type="EC" id="2.7.7.6" evidence="7"/>
<feature type="binding site" evidence="7">
    <location>
        <position position="922"/>
    </location>
    <ligand>
        <name>Zn(2+)</name>
        <dbReference type="ChEBI" id="CHEBI:29105"/>
        <label>2</label>
    </ligand>
</feature>
<dbReference type="Pfam" id="PF05000">
    <property type="entry name" value="RNA_pol_Rpb1_4"/>
    <property type="match status" value="1"/>
</dbReference>
<evidence type="ECO:0000256" key="9">
    <source>
        <dbReference type="SAM" id="MobiDB-lite"/>
    </source>
</evidence>
<dbReference type="Gene3D" id="1.10.150.390">
    <property type="match status" value="1"/>
</dbReference>
<keyword evidence="3 7" id="KW-0548">Nucleotidyltransferase</keyword>
<dbReference type="Gene3D" id="2.40.50.100">
    <property type="match status" value="3"/>
</dbReference>
<dbReference type="InterPro" id="IPR007081">
    <property type="entry name" value="RNA_pol_Rpb1_5"/>
</dbReference>
<feature type="binding site" evidence="7">
    <location>
        <position position="915"/>
    </location>
    <ligand>
        <name>Zn(2+)</name>
        <dbReference type="ChEBI" id="CHEBI:29105"/>
        <label>2</label>
    </ligand>
</feature>
<dbReference type="Pfam" id="PF04998">
    <property type="entry name" value="RNA_pol_Rpb1_5"/>
    <property type="match status" value="1"/>
</dbReference>
<feature type="binding site" evidence="7">
    <location>
        <position position="80"/>
    </location>
    <ligand>
        <name>Zn(2+)</name>
        <dbReference type="ChEBI" id="CHEBI:29105"/>
        <label>1</label>
    </ligand>
</feature>
<feature type="compositionally biased region" description="Low complexity" evidence="9">
    <location>
        <begin position="1449"/>
        <end position="1459"/>
    </location>
</feature>
<protein>
    <recommendedName>
        <fullName evidence="7">DNA-directed RNA polymerase subunit beta'</fullName>
        <shortName evidence="7">RNAP subunit beta'</shortName>
        <ecNumber evidence="7">2.7.7.6</ecNumber>
    </recommendedName>
    <alternativeName>
        <fullName evidence="7">RNA polymerase subunit beta'</fullName>
    </alternativeName>
    <alternativeName>
        <fullName evidence="7">Transcriptase subunit beta'</fullName>
    </alternativeName>
</protein>
<keyword evidence="7" id="KW-0460">Magnesium</keyword>
<dbReference type="PANTHER" id="PTHR19376:SF54">
    <property type="entry name" value="DNA-DIRECTED RNA POLYMERASE SUBUNIT BETA"/>
    <property type="match status" value="1"/>
</dbReference>
<keyword evidence="5 7" id="KW-0804">Transcription</keyword>
<dbReference type="Gene3D" id="1.10.40.90">
    <property type="match status" value="1"/>
</dbReference>
<feature type="binding site" evidence="7">
    <location>
        <position position="65"/>
    </location>
    <ligand>
        <name>Zn(2+)</name>
        <dbReference type="ChEBI" id="CHEBI:29105"/>
        <label>1</label>
    </ligand>
</feature>
<dbReference type="NCBIfam" id="TIGR02386">
    <property type="entry name" value="rpoC_TIGR"/>
    <property type="match status" value="1"/>
</dbReference>
<dbReference type="InterPro" id="IPR000722">
    <property type="entry name" value="RNA_pol_asu"/>
</dbReference>
<comment type="similarity">
    <text evidence="7 8">Belongs to the RNA polymerase beta' chain family.</text>
</comment>